<dbReference type="GeneID" id="5895976"/>
<name>A9VDG0_MONBE</name>
<dbReference type="InParanoid" id="A9VDG0"/>
<feature type="region of interest" description="Disordered" evidence="1">
    <location>
        <begin position="1"/>
        <end position="25"/>
    </location>
</feature>
<evidence type="ECO:0000313" key="3">
    <source>
        <dbReference type="Proteomes" id="UP000001357"/>
    </source>
</evidence>
<dbReference type="KEGG" id="mbr:MONBRDRAFT_12829"/>
<protein>
    <submittedName>
        <fullName evidence="2">Uncharacterized protein</fullName>
    </submittedName>
</protein>
<proteinExistence type="predicted"/>
<sequence>MDNDDEQELPPPANPGLATDQNKNSGGQHRIFDLQAWFSCAMDQLGDVDVAKSMDKAVKNISGVFHFEFSAARPGVVRLNATSSSDPVDINLRCNDDDPAPNLGADLNMDGLLLEAKALSEVPFIHNDMRDGYLAAHIANKYKGSEGEFLTEFLSDGTTQQPI</sequence>
<dbReference type="EMBL" id="CH991587">
    <property type="protein sequence ID" value="EDQ84468.1"/>
    <property type="molecule type" value="Genomic_DNA"/>
</dbReference>
<keyword evidence="3" id="KW-1185">Reference proteome</keyword>
<dbReference type="AlphaFoldDB" id="A9VDG0"/>
<evidence type="ECO:0000256" key="1">
    <source>
        <dbReference type="SAM" id="MobiDB-lite"/>
    </source>
</evidence>
<dbReference type="Proteomes" id="UP000001357">
    <property type="component" value="Unassembled WGS sequence"/>
</dbReference>
<organism evidence="2 3">
    <name type="scientific">Monosiga brevicollis</name>
    <name type="common">Choanoflagellate</name>
    <dbReference type="NCBI Taxonomy" id="81824"/>
    <lineage>
        <taxon>Eukaryota</taxon>
        <taxon>Choanoflagellata</taxon>
        <taxon>Craspedida</taxon>
        <taxon>Salpingoecidae</taxon>
        <taxon>Monosiga</taxon>
    </lineage>
</organism>
<accession>A9VDG0</accession>
<evidence type="ECO:0000313" key="2">
    <source>
        <dbReference type="EMBL" id="EDQ84468.1"/>
    </source>
</evidence>
<dbReference type="RefSeq" id="XP_001750763.1">
    <property type="nucleotide sequence ID" value="XM_001750711.1"/>
</dbReference>
<gene>
    <name evidence="2" type="ORF">MONBRDRAFT_12829</name>
</gene>
<reference evidence="2 3" key="1">
    <citation type="journal article" date="2008" name="Nature">
        <title>The genome of the choanoflagellate Monosiga brevicollis and the origin of metazoans.</title>
        <authorList>
            <consortium name="JGI Sequencing"/>
            <person name="King N."/>
            <person name="Westbrook M.J."/>
            <person name="Young S.L."/>
            <person name="Kuo A."/>
            <person name="Abedin M."/>
            <person name="Chapman J."/>
            <person name="Fairclough S."/>
            <person name="Hellsten U."/>
            <person name="Isogai Y."/>
            <person name="Letunic I."/>
            <person name="Marr M."/>
            <person name="Pincus D."/>
            <person name="Putnam N."/>
            <person name="Rokas A."/>
            <person name="Wright K.J."/>
            <person name="Zuzow R."/>
            <person name="Dirks W."/>
            <person name="Good M."/>
            <person name="Goodstein D."/>
            <person name="Lemons D."/>
            <person name="Li W."/>
            <person name="Lyons J.B."/>
            <person name="Morris A."/>
            <person name="Nichols S."/>
            <person name="Richter D.J."/>
            <person name="Salamov A."/>
            <person name="Bork P."/>
            <person name="Lim W.A."/>
            <person name="Manning G."/>
            <person name="Miller W.T."/>
            <person name="McGinnis W."/>
            <person name="Shapiro H."/>
            <person name="Tjian R."/>
            <person name="Grigoriev I.V."/>
            <person name="Rokhsar D."/>
        </authorList>
    </citation>
    <scope>NUCLEOTIDE SEQUENCE [LARGE SCALE GENOMIC DNA]</scope>
    <source>
        <strain evidence="3">MX1 / ATCC 50154</strain>
    </source>
</reference>